<dbReference type="RefSeq" id="WP_163772219.1">
    <property type="nucleotide sequence ID" value="NZ_JAAGXA010000006.1"/>
</dbReference>
<feature type="transmembrane region" description="Helical" evidence="1">
    <location>
        <begin position="7"/>
        <end position="28"/>
    </location>
</feature>
<keyword evidence="1" id="KW-0812">Transmembrane</keyword>
<gene>
    <name evidence="2" type="ORF">G3T38_10330</name>
</gene>
<dbReference type="AlphaFoldDB" id="A0A6P0HKB2"/>
<organism evidence="2 3">
    <name type="scientific">Nocardioides zeae</name>
    <dbReference type="NCBI Taxonomy" id="1457234"/>
    <lineage>
        <taxon>Bacteria</taxon>
        <taxon>Bacillati</taxon>
        <taxon>Actinomycetota</taxon>
        <taxon>Actinomycetes</taxon>
        <taxon>Propionibacteriales</taxon>
        <taxon>Nocardioidaceae</taxon>
        <taxon>Nocardioides</taxon>
    </lineage>
</organism>
<keyword evidence="1" id="KW-1133">Transmembrane helix</keyword>
<sequence>MRHKVKRFATVTGVVVVGYLVIIGLWSFGVGPGLPSKDELPELPSDVAVVGSDESCGPSNCGRSVTVISDGESGEALARRLSGVVDEGCSVRGILDFRRKCTGVIAREDRVEVFVTIEGVL</sequence>
<dbReference type="EMBL" id="JAAGXA010000006">
    <property type="protein sequence ID" value="NEN78674.1"/>
    <property type="molecule type" value="Genomic_DNA"/>
</dbReference>
<keyword evidence="1" id="KW-0472">Membrane</keyword>
<accession>A0A6P0HKB2</accession>
<evidence type="ECO:0000313" key="3">
    <source>
        <dbReference type="Proteomes" id="UP000468687"/>
    </source>
</evidence>
<evidence type="ECO:0000313" key="2">
    <source>
        <dbReference type="EMBL" id="NEN78674.1"/>
    </source>
</evidence>
<proteinExistence type="predicted"/>
<keyword evidence="3" id="KW-1185">Reference proteome</keyword>
<comment type="caution">
    <text evidence="2">The sequence shown here is derived from an EMBL/GenBank/DDBJ whole genome shotgun (WGS) entry which is preliminary data.</text>
</comment>
<reference evidence="2 3" key="1">
    <citation type="journal article" date="2014" name="Int. J. Syst. Evol. Microbiol.">
        <title>Nocardioides zeae sp. nov., isolated from the stem of Zea mays.</title>
        <authorList>
            <person name="Glaeser S.P."/>
            <person name="McInroy J.A."/>
            <person name="Busse H.J."/>
            <person name="Kampfer P."/>
        </authorList>
    </citation>
    <scope>NUCLEOTIDE SEQUENCE [LARGE SCALE GENOMIC DNA]</scope>
    <source>
        <strain evidence="2 3">JCM 30728</strain>
    </source>
</reference>
<evidence type="ECO:0000256" key="1">
    <source>
        <dbReference type="SAM" id="Phobius"/>
    </source>
</evidence>
<protein>
    <submittedName>
        <fullName evidence="2">Uncharacterized protein</fullName>
    </submittedName>
</protein>
<dbReference type="Proteomes" id="UP000468687">
    <property type="component" value="Unassembled WGS sequence"/>
</dbReference>
<name>A0A6P0HKB2_9ACTN</name>